<name>A0A1T4JZB2_9FIRM</name>
<dbReference type="GO" id="GO:0008658">
    <property type="term" value="F:penicillin binding"/>
    <property type="evidence" value="ECO:0007669"/>
    <property type="project" value="InterPro"/>
</dbReference>
<feature type="transmembrane region" description="Helical" evidence="4">
    <location>
        <begin position="12"/>
        <end position="32"/>
    </location>
</feature>
<dbReference type="InterPro" id="IPR001460">
    <property type="entry name" value="PCN-bd_Tpept"/>
</dbReference>
<dbReference type="Gene3D" id="3.30.10.20">
    <property type="match status" value="2"/>
</dbReference>
<dbReference type="Pfam" id="PF00905">
    <property type="entry name" value="Transpeptidase"/>
    <property type="match status" value="1"/>
</dbReference>
<dbReference type="EMBL" id="FUWM01000005">
    <property type="protein sequence ID" value="SJZ35464.1"/>
    <property type="molecule type" value="Genomic_DNA"/>
</dbReference>
<dbReference type="InterPro" id="IPR011927">
    <property type="entry name" value="SpoVD_pbp"/>
</dbReference>
<reference evidence="7" key="1">
    <citation type="submission" date="2017-02" db="EMBL/GenBank/DDBJ databases">
        <authorList>
            <person name="Varghese N."/>
            <person name="Submissions S."/>
        </authorList>
    </citation>
    <scope>NUCLEOTIDE SEQUENCE [LARGE SCALE GENOMIC DNA]</scope>
    <source>
        <strain evidence="7">ATCC BAA-73</strain>
    </source>
</reference>
<dbReference type="Gene3D" id="3.90.1310.10">
    <property type="entry name" value="Penicillin-binding protein 2a (Domain 2)"/>
    <property type="match status" value="1"/>
</dbReference>
<protein>
    <submittedName>
        <fullName evidence="6">Stage V sporulation protein D (Sporulation-specific penicillin-binding protein)</fullName>
    </submittedName>
</protein>
<keyword evidence="4" id="KW-1133">Transmembrane helix</keyword>
<dbReference type="Proteomes" id="UP000190625">
    <property type="component" value="Unassembled WGS sequence"/>
</dbReference>
<dbReference type="SMART" id="SM00740">
    <property type="entry name" value="PASTA"/>
    <property type="match status" value="2"/>
</dbReference>
<dbReference type="OrthoDB" id="9804124at2"/>
<dbReference type="CDD" id="cd06575">
    <property type="entry name" value="PASTA_Pbp2x-like_2"/>
    <property type="match status" value="1"/>
</dbReference>
<dbReference type="SUPFAM" id="SSF56519">
    <property type="entry name" value="Penicillin binding protein dimerisation domain"/>
    <property type="match status" value="1"/>
</dbReference>
<dbReference type="PANTHER" id="PTHR30627:SF1">
    <property type="entry name" value="PEPTIDOGLYCAN D,D-TRANSPEPTIDASE FTSI"/>
    <property type="match status" value="1"/>
</dbReference>
<sequence>MGKSKLQIRKRIFWLFLIVVLFMSMIILRLGWIQLFDNDFYQSRALDQRLRKLKVEPRRGFIYDRNGEELAISGSADTVVAVPSEIENPNQVAEKLSLILEMDREKIYKRITKKAYAVYLERKISKEETAKIKSLDLSGITFTEESKRFYPKDSLASHILGFAGIDSQGLNGIELSYDQILRGKPGRIMIEKDATGQQIPEGVEEYLDPKNGNNIYLTIDHVIQYIVERELKKSLQVNEAKGGTIIVMDPQSGEILALANRPTYNPNHFAQYSPGLWRNSAISDTYEPGSTFKIVTMSAGLEEGVVNPKDNFFDPGYIKVSGEVIRCWKSGGHGKQTFAEVVANSCNPGFVQVGQRVGKKDFYKYVKAFGFGQDTDIRLPGEANGLVYSYDDIGPVELATMSFGHGISVTPIQLVTAISAVANGGKLLKPHLVEKIENEQGRIIKEFKPELIRQVISKETAQTVRKLLEGVVTDGSGKNAQVEGYRIGGKTGTAKHYGVQSYDSSFVGILPVGNPELVVLVVMKGVTSYPYYGSQVAAPMFHNIVKDVVRYLEIPPNKGSGEDEKEEEEVRKVRVPNLINHPLNEVDMRLRKLGLNFKLEGNGEKILDQVPKPGVKVDVGTTVILFSSDGLSTKGRYKVTVPNLEGRSLNDAQNLLAKLGLKLDWQGNGKVIFQKPTAGFRVEAGSTIEVELD</sequence>
<dbReference type="GO" id="GO:0071555">
    <property type="term" value="P:cell wall organization"/>
    <property type="evidence" value="ECO:0007669"/>
    <property type="project" value="TreeGrafter"/>
</dbReference>
<dbReference type="Gene3D" id="1.10.150.770">
    <property type="match status" value="1"/>
</dbReference>
<evidence type="ECO:0000313" key="7">
    <source>
        <dbReference type="Proteomes" id="UP000190625"/>
    </source>
</evidence>
<dbReference type="STRING" id="142842.SAMN02745118_00512"/>
<keyword evidence="3 4" id="KW-0472">Membrane</keyword>
<dbReference type="PANTHER" id="PTHR30627">
    <property type="entry name" value="PEPTIDOGLYCAN D,D-TRANSPEPTIDASE"/>
    <property type="match status" value="1"/>
</dbReference>
<feature type="domain" description="PASTA" evidence="5">
    <location>
        <begin position="569"/>
        <end position="629"/>
    </location>
</feature>
<dbReference type="SUPFAM" id="SSF54184">
    <property type="entry name" value="Penicillin-binding protein 2x (pbp-2x), c-terminal domain"/>
    <property type="match status" value="2"/>
</dbReference>
<evidence type="ECO:0000313" key="6">
    <source>
        <dbReference type="EMBL" id="SJZ35464.1"/>
    </source>
</evidence>
<evidence type="ECO:0000256" key="3">
    <source>
        <dbReference type="ARBA" id="ARBA00023136"/>
    </source>
</evidence>
<dbReference type="InterPro" id="IPR036138">
    <property type="entry name" value="PBP_dimer_sf"/>
</dbReference>
<accession>A0A1T4JZB2</accession>
<dbReference type="CDD" id="cd06576">
    <property type="entry name" value="PASTA_Pbp2x-like_1"/>
    <property type="match status" value="1"/>
</dbReference>
<dbReference type="NCBIfam" id="TIGR02214">
    <property type="entry name" value="spoVD_pbp"/>
    <property type="match status" value="1"/>
</dbReference>
<comment type="similarity">
    <text evidence="2">Belongs to the transpeptidase family.</text>
</comment>
<dbReference type="InterPro" id="IPR005543">
    <property type="entry name" value="PASTA_dom"/>
</dbReference>
<dbReference type="Gene3D" id="3.40.710.10">
    <property type="entry name" value="DD-peptidase/beta-lactamase superfamily"/>
    <property type="match status" value="1"/>
</dbReference>
<dbReference type="Pfam" id="PF03717">
    <property type="entry name" value="PBP_dimer"/>
    <property type="match status" value="1"/>
</dbReference>
<dbReference type="GO" id="GO:0005886">
    <property type="term" value="C:plasma membrane"/>
    <property type="evidence" value="ECO:0007669"/>
    <property type="project" value="TreeGrafter"/>
</dbReference>
<dbReference type="InterPro" id="IPR005311">
    <property type="entry name" value="PBP_dimer"/>
</dbReference>
<evidence type="ECO:0000256" key="2">
    <source>
        <dbReference type="ARBA" id="ARBA00007171"/>
    </source>
</evidence>
<evidence type="ECO:0000259" key="5">
    <source>
        <dbReference type="PROSITE" id="PS51178"/>
    </source>
</evidence>
<evidence type="ECO:0000256" key="1">
    <source>
        <dbReference type="ARBA" id="ARBA00004370"/>
    </source>
</evidence>
<dbReference type="Pfam" id="PF03793">
    <property type="entry name" value="PASTA"/>
    <property type="match status" value="2"/>
</dbReference>
<feature type="domain" description="PASTA" evidence="5">
    <location>
        <begin position="635"/>
        <end position="693"/>
    </location>
</feature>
<organism evidence="6 7">
    <name type="scientific">Selenihalanaerobacter shriftii</name>
    <dbReference type="NCBI Taxonomy" id="142842"/>
    <lineage>
        <taxon>Bacteria</taxon>
        <taxon>Bacillati</taxon>
        <taxon>Bacillota</taxon>
        <taxon>Clostridia</taxon>
        <taxon>Halanaerobiales</taxon>
        <taxon>Halobacteroidaceae</taxon>
        <taxon>Selenihalanaerobacter</taxon>
    </lineage>
</organism>
<evidence type="ECO:0000256" key="4">
    <source>
        <dbReference type="SAM" id="Phobius"/>
    </source>
</evidence>
<dbReference type="AlphaFoldDB" id="A0A1T4JZB2"/>
<dbReference type="PROSITE" id="PS51178">
    <property type="entry name" value="PASTA"/>
    <property type="match status" value="2"/>
</dbReference>
<dbReference type="InterPro" id="IPR050515">
    <property type="entry name" value="Beta-lactam/transpept"/>
</dbReference>
<gene>
    <name evidence="6" type="ORF">SAMN02745118_00512</name>
</gene>
<keyword evidence="7" id="KW-1185">Reference proteome</keyword>
<proteinExistence type="inferred from homology"/>
<dbReference type="RefSeq" id="WP_078809023.1">
    <property type="nucleotide sequence ID" value="NZ_FUWM01000005.1"/>
</dbReference>
<dbReference type="InterPro" id="IPR012338">
    <property type="entry name" value="Beta-lactam/transpept-like"/>
</dbReference>
<dbReference type="SUPFAM" id="SSF56601">
    <property type="entry name" value="beta-lactamase/transpeptidase-like"/>
    <property type="match status" value="1"/>
</dbReference>
<keyword evidence="4" id="KW-0812">Transmembrane</keyword>
<comment type="subcellular location">
    <subcellularLocation>
        <location evidence="1">Membrane</location>
    </subcellularLocation>
</comment>